<feature type="transmembrane region" description="Helical" evidence="6">
    <location>
        <begin position="84"/>
        <end position="104"/>
    </location>
</feature>
<reference evidence="8 9" key="1">
    <citation type="submission" date="2011-11" db="EMBL/GenBank/DDBJ databases">
        <authorList>
            <consortium name="Tuberculosis Structural Genomics Consortium"/>
            <person name="Ioerger T.R."/>
        </authorList>
    </citation>
    <scope>NUCLEOTIDE SEQUENCE [LARGE SCALE GENOMIC DNA]</scope>
    <source>
        <strain evidence="9">ATCC 19527 / DSM 44167 / CIP 105390 / JCM 6362 / NCTC 10409 / 316</strain>
    </source>
</reference>
<gene>
    <name evidence="8" type="ORF">KEK_12933</name>
</gene>
<dbReference type="PANTHER" id="PTHR40077:SF1">
    <property type="entry name" value="MEMBRANE PROTEIN"/>
    <property type="match status" value="1"/>
</dbReference>
<keyword evidence="4 6" id="KW-1133">Transmembrane helix</keyword>
<keyword evidence="5 6" id="KW-0472">Membrane</keyword>
<keyword evidence="3 6" id="KW-0812">Transmembrane</keyword>
<evidence type="ECO:0000256" key="1">
    <source>
        <dbReference type="ARBA" id="ARBA00004651"/>
    </source>
</evidence>
<feature type="transmembrane region" description="Helical" evidence="6">
    <location>
        <begin position="54"/>
        <end position="77"/>
    </location>
</feature>
<dbReference type="PANTHER" id="PTHR40077">
    <property type="entry name" value="MEMBRANE PROTEIN-RELATED"/>
    <property type="match status" value="1"/>
</dbReference>
<feature type="transmembrane region" description="Helical" evidence="6">
    <location>
        <begin position="20"/>
        <end position="42"/>
    </location>
</feature>
<evidence type="ECO:0000256" key="4">
    <source>
        <dbReference type="ARBA" id="ARBA00022989"/>
    </source>
</evidence>
<comment type="caution">
    <text evidence="8">The sequence shown here is derived from an EMBL/GenBank/DDBJ whole genome shotgun (WGS) entry which is preliminary data.</text>
</comment>
<evidence type="ECO:0000256" key="5">
    <source>
        <dbReference type="ARBA" id="ARBA00023136"/>
    </source>
</evidence>
<keyword evidence="9" id="KW-1185">Reference proteome</keyword>
<dbReference type="NCBIfam" id="TIGR03954">
    <property type="entry name" value="integ_memb_HG"/>
    <property type="match status" value="1"/>
</dbReference>
<evidence type="ECO:0000256" key="3">
    <source>
        <dbReference type="ARBA" id="ARBA00022692"/>
    </source>
</evidence>
<evidence type="ECO:0000313" key="9">
    <source>
        <dbReference type="Proteomes" id="UP000004915"/>
    </source>
</evidence>
<keyword evidence="2" id="KW-1003">Cell membrane</keyword>
<evidence type="ECO:0000256" key="2">
    <source>
        <dbReference type="ARBA" id="ARBA00022475"/>
    </source>
</evidence>
<dbReference type="Pfam" id="PF12823">
    <property type="entry name" value="DUF3817"/>
    <property type="match status" value="1"/>
</dbReference>
<dbReference type="PATRIC" id="fig|1078020.3.peg.2542"/>
<dbReference type="GO" id="GO:0005886">
    <property type="term" value="C:plasma membrane"/>
    <property type="evidence" value="ECO:0007669"/>
    <property type="project" value="UniProtKB-SubCell"/>
</dbReference>
<dbReference type="eggNOG" id="ENOG5032T6C">
    <property type="taxonomic scope" value="Bacteria"/>
</dbReference>
<dbReference type="EMBL" id="AGVE01000046">
    <property type="protein sequence ID" value="EHI11804.1"/>
    <property type="molecule type" value="Genomic_DNA"/>
</dbReference>
<evidence type="ECO:0000313" key="8">
    <source>
        <dbReference type="EMBL" id="EHI11804.1"/>
    </source>
</evidence>
<dbReference type="Proteomes" id="UP000004915">
    <property type="component" value="Unassembled WGS sequence"/>
</dbReference>
<accession>G7CKZ7</accession>
<organism evidence="8 9">
    <name type="scientific">Mycolicibacterium thermoresistibile (strain ATCC 19527 / DSM 44167 / CIP 105390 / JCM 6362 / NCTC 10409 / 316)</name>
    <name type="common">Mycobacterium thermoresistibile</name>
    <dbReference type="NCBI Taxonomy" id="1078020"/>
    <lineage>
        <taxon>Bacteria</taxon>
        <taxon>Bacillati</taxon>
        <taxon>Actinomycetota</taxon>
        <taxon>Actinomycetes</taxon>
        <taxon>Mycobacteriales</taxon>
        <taxon>Mycobacteriaceae</taxon>
        <taxon>Mycolicibacterium</taxon>
    </lineage>
</organism>
<dbReference type="InterPro" id="IPR023845">
    <property type="entry name" value="DUF3817_TM"/>
</dbReference>
<proteinExistence type="predicted"/>
<feature type="domain" description="DUF3817" evidence="7">
    <location>
        <begin position="18"/>
        <end position="104"/>
    </location>
</feature>
<sequence>MTRASDLPKAVRRRSVAGWFRLVAMLEATSWVGLLIGMYFKYLTSPGTEIGVQIFGPIHGALFVAFLVAAGAAAYTYRWTAGTAVLALLASVLPLATVIFLIWADQTAKLDRKPVAAQGVAAGTASAAADVSEVSRPMTGSA</sequence>
<comment type="subcellular location">
    <subcellularLocation>
        <location evidence="1">Cell membrane</location>
        <topology evidence="1">Multi-pass membrane protein</topology>
    </subcellularLocation>
</comment>
<protein>
    <recommendedName>
        <fullName evidence="7">DUF3817 domain-containing protein</fullName>
    </recommendedName>
</protein>
<evidence type="ECO:0000256" key="6">
    <source>
        <dbReference type="SAM" id="Phobius"/>
    </source>
</evidence>
<name>G7CKZ7_MYCT3</name>
<evidence type="ECO:0000259" key="7">
    <source>
        <dbReference type="Pfam" id="PF12823"/>
    </source>
</evidence>
<dbReference type="AlphaFoldDB" id="G7CKZ7"/>